<keyword evidence="2" id="KW-0067">ATP-binding</keyword>
<dbReference type="Pfam" id="PF22982">
    <property type="entry name" value="WHD_HRQ1"/>
    <property type="match status" value="1"/>
</dbReference>
<dbReference type="InterPro" id="IPR027417">
    <property type="entry name" value="P-loop_NTPase"/>
</dbReference>
<protein>
    <submittedName>
        <fullName evidence="6">Uncharacterized protein</fullName>
    </submittedName>
</protein>
<reference evidence="6" key="1">
    <citation type="submission" date="2018-02" db="EMBL/GenBank/DDBJ databases">
        <authorList>
            <person name="Cohen D.B."/>
            <person name="Kent A.D."/>
        </authorList>
    </citation>
    <scope>NUCLEOTIDE SEQUENCE</scope>
</reference>
<dbReference type="InterPro" id="IPR001650">
    <property type="entry name" value="Helicase_C-like"/>
</dbReference>
<evidence type="ECO:0000256" key="2">
    <source>
        <dbReference type="ARBA" id="ARBA00022840"/>
    </source>
</evidence>
<proteinExistence type="predicted"/>
<evidence type="ECO:0000256" key="1">
    <source>
        <dbReference type="ARBA" id="ARBA00022741"/>
    </source>
</evidence>
<dbReference type="GO" id="GO:0005524">
    <property type="term" value="F:ATP binding"/>
    <property type="evidence" value="ECO:0007669"/>
    <property type="project" value="UniProtKB-KW"/>
</dbReference>
<dbReference type="EMBL" id="OIVN01006425">
    <property type="protein sequence ID" value="SPD32860.1"/>
    <property type="molecule type" value="Genomic_DNA"/>
</dbReference>
<dbReference type="Pfam" id="PF00270">
    <property type="entry name" value="DEAD"/>
    <property type="match status" value="1"/>
</dbReference>
<feature type="region of interest" description="Disordered" evidence="3">
    <location>
        <begin position="408"/>
        <end position="429"/>
    </location>
</feature>
<dbReference type="SMART" id="SM00487">
    <property type="entry name" value="DEXDc"/>
    <property type="match status" value="1"/>
</dbReference>
<dbReference type="CDD" id="cd17923">
    <property type="entry name" value="DEXHc_Hrq1-like"/>
    <property type="match status" value="1"/>
</dbReference>
<evidence type="ECO:0000259" key="4">
    <source>
        <dbReference type="PROSITE" id="PS51192"/>
    </source>
</evidence>
<dbReference type="PROSITE" id="PS51192">
    <property type="entry name" value="HELICASE_ATP_BIND_1"/>
    <property type="match status" value="1"/>
</dbReference>
<dbReference type="InterPro" id="IPR018973">
    <property type="entry name" value="MZB"/>
</dbReference>
<dbReference type="CDD" id="cd18797">
    <property type="entry name" value="SF2_C_Hrq"/>
    <property type="match status" value="1"/>
</dbReference>
<name>A0A2N9J8K0_FAGSY</name>
<evidence type="ECO:0000256" key="3">
    <source>
        <dbReference type="SAM" id="MobiDB-lite"/>
    </source>
</evidence>
<dbReference type="SUPFAM" id="SSF52540">
    <property type="entry name" value="P-loop containing nucleoside triphosphate hydrolases"/>
    <property type="match status" value="2"/>
</dbReference>
<dbReference type="PROSITE" id="PS51194">
    <property type="entry name" value="HELICASE_CTER"/>
    <property type="match status" value="1"/>
</dbReference>
<sequence length="1178" mass="131386">MKDSESEIQVRTLTGESATVSIPTHSTIENLKLILKQSFPPASISPNFHLFFKASPYDFQYGVKLRLQSSIISHSIDHGDFLVLVPFTKKEPSETQKSEQSNNTLNNNSILKFADSAWSDMMQDLSYLRETSNDETPTNHNVGSFSLGDGKDIMSAISSSRSFEEKGERGFDFDRGIGLPYDLILSSLQFSREGVFDEYNCEVFVKVLESVNCLSDQRFGFCLLSRKANFRAGEMGVGANNGSSCLCPAWLKTIMKAFAFVNIFSAFLHLQQKIITTTHLEEALNRLGKSGIELGMKDIEHLSIISPKGVRFSDNEMEKSSFGDAVVIINCSTERKDQVDNPKTARKRLYVPKIVSALKRRESSFKTNLSEAVEVLVSKNETGMAVAFSLEDLLLSVKDRGTAVCGNEAKRARRSRTASSPDSDHKKCHETSSLLPVEMVEHLRKGIGSKGQMVHVEDIGARKATYMEIPNQLSENMGSALKSMGITKLYSHQAESIQASLAGKNVVVATMTSSGKSLCYNLPVLEVLSQNLLSCALYLFPTKALAQDQLRALLEMTKGFDASLNIGIYDGDTSQKERMWLRDNARLLITNPDMLHISILPHHERFRRILSNLRFVVIDEAHAYKGAFGCHTALTIRRLRRLCSHVYGSDPSFVFSTATSANPREHCTELANLSTLELIQSDGSPSARKLFILWNPIMLKETKSSVGTNESTNENGSFRHSRREILQDTAPHLVDSICAYRAGYMAEDRRRIERDFFGGKLCGIAATNALELGIDVGHIDVTLHLGFPGSIASLWQQAGRAGRRERPSLAVYVAFEGPLDQYFMNHPKKLFGSPIECCHIDPQNQQVLEQHLVCAAHEHPLSLLYDEKYFGSGLSSAIESLKTQGYLSCDQSCDSSAKIWNYIGHEKMPSHSVSIRAIENVRYEVIDQRSDEVLDEIEESKAFFQVYEGAVYMRQGKTYLVKKLDLSNKTALCEEADLKYYTRTRDYTDVHVNGGNIVCQAQLFDLMFYKWLLITCLIQFLDMQDAFAVWIPVPQSIKAAVNKQNFDFRGGLHAASHALLNVVPLHIMCNSSDLAPECPNPHDSRYYPERILLYDQHPGGLGVSVQVQPLFTELLTAALELLTSCYCSGHSGCPHCVQSFACHEYNEVLHKDAAIMIIKGVLDAEKLYFGGSADSPRV</sequence>
<feature type="domain" description="Helicase ATP-binding" evidence="4">
    <location>
        <begin position="497"/>
        <end position="678"/>
    </location>
</feature>
<organism evidence="6">
    <name type="scientific">Fagus sylvatica</name>
    <name type="common">Beechnut</name>
    <dbReference type="NCBI Taxonomy" id="28930"/>
    <lineage>
        <taxon>Eukaryota</taxon>
        <taxon>Viridiplantae</taxon>
        <taxon>Streptophyta</taxon>
        <taxon>Embryophyta</taxon>
        <taxon>Tracheophyta</taxon>
        <taxon>Spermatophyta</taxon>
        <taxon>Magnoliopsida</taxon>
        <taxon>eudicotyledons</taxon>
        <taxon>Gunneridae</taxon>
        <taxon>Pentapetalae</taxon>
        <taxon>rosids</taxon>
        <taxon>fabids</taxon>
        <taxon>Fagales</taxon>
        <taxon>Fagaceae</taxon>
        <taxon>Fagus</taxon>
    </lineage>
</organism>
<dbReference type="PANTHER" id="PTHR47957">
    <property type="entry name" value="ATP-DEPENDENT HELICASE HRQ1"/>
    <property type="match status" value="1"/>
</dbReference>
<evidence type="ECO:0000259" key="5">
    <source>
        <dbReference type="PROSITE" id="PS51194"/>
    </source>
</evidence>
<dbReference type="AlphaFoldDB" id="A0A2N9J8K0"/>
<dbReference type="PANTHER" id="PTHR47957:SF3">
    <property type="entry name" value="ATP-DEPENDENT HELICASE HRQ1"/>
    <property type="match status" value="1"/>
</dbReference>
<dbReference type="Pfam" id="PF09369">
    <property type="entry name" value="MZB"/>
    <property type="match status" value="1"/>
</dbReference>
<dbReference type="Pfam" id="PF00271">
    <property type="entry name" value="Helicase_C"/>
    <property type="match status" value="1"/>
</dbReference>
<dbReference type="InterPro" id="IPR055227">
    <property type="entry name" value="HRQ1_WHD"/>
</dbReference>
<evidence type="ECO:0000313" key="6">
    <source>
        <dbReference type="EMBL" id="SPD32860.1"/>
    </source>
</evidence>
<dbReference type="SMART" id="SM00490">
    <property type="entry name" value="HELICc"/>
    <property type="match status" value="1"/>
</dbReference>
<accession>A0A2N9J8K0</accession>
<dbReference type="InterPro" id="IPR014001">
    <property type="entry name" value="Helicase_ATP-bd"/>
</dbReference>
<dbReference type="GO" id="GO:0003676">
    <property type="term" value="F:nucleic acid binding"/>
    <property type="evidence" value="ECO:0007669"/>
    <property type="project" value="InterPro"/>
</dbReference>
<dbReference type="GO" id="GO:0036297">
    <property type="term" value="P:interstrand cross-link repair"/>
    <property type="evidence" value="ECO:0007669"/>
    <property type="project" value="TreeGrafter"/>
</dbReference>
<dbReference type="GO" id="GO:0006289">
    <property type="term" value="P:nucleotide-excision repair"/>
    <property type="evidence" value="ECO:0007669"/>
    <property type="project" value="TreeGrafter"/>
</dbReference>
<feature type="domain" description="Helicase C-terminal" evidence="5">
    <location>
        <begin position="698"/>
        <end position="848"/>
    </location>
</feature>
<dbReference type="Gene3D" id="3.40.50.300">
    <property type="entry name" value="P-loop containing nucleotide triphosphate hydrolases"/>
    <property type="match status" value="2"/>
</dbReference>
<dbReference type="GO" id="GO:0005634">
    <property type="term" value="C:nucleus"/>
    <property type="evidence" value="ECO:0007669"/>
    <property type="project" value="TreeGrafter"/>
</dbReference>
<dbReference type="GO" id="GO:0043138">
    <property type="term" value="F:3'-5' DNA helicase activity"/>
    <property type="evidence" value="ECO:0007669"/>
    <property type="project" value="TreeGrafter"/>
</dbReference>
<keyword evidence="1" id="KW-0547">Nucleotide-binding</keyword>
<gene>
    <name evidence="6" type="ORF">FSB_LOCUS60742</name>
</gene>
<dbReference type="InterPro" id="IPR011545">
    <property type="entry name" value="DEAD/DEAH_box_helicase_dom"/>
</dbReference>